<dbReference type="OrthoDB" id="302728at2759"/>
<organism evidence="2 3">
    <name type="scientific">Psilocybe cf. subviscida</name>
    <dbReference type="NCBI Taxonomy" id="2480587"/>
    <lineage>
        <taxon>Eukaryota</taxon>
        <taxon>Fungi</taxon>
        <taxon>Dikarya</taxon>
        <taxon>Basidiomycota</taxon>
        <taxon>Agaricomycotina</taxon>
        <taxon>Agaricomycetes</taxon>
        <taxon>Agaricomycetidae</taxon>
        <taxon>Agaricales</taxon>
        <taxon>Agaricineae</taxon>
        <taxon>Strophariaceae</taxon>
        <taxon>Psilocybe</taxon>
    </lineage>
</organism>
<dbReference type="Proteomes" id="UP000567179">
    <property type="component" value="Unassembled WGS sequence"/>
</dbReference>
<feature type="transmembrane region" description="Helical" evidence="1">
    <location>
        <begin position="130"/>
        <end position="150"/>
    </location>
</feature>
<evidence type="ECO:0000313" key="3">
    <source>
        <dbReference type="Proteomes" id="UP000567179"/>
    </source>
</evidence>
<dbReference type="AlphaFoldDB" id="A0A8H5B4N9"/>
<feature type="transmembrane region" description="Helical" evidence="1">
    <location>
        <begin position="21"/>
        <end position="54"/>
    </location>
</feature>
<feature type="transmembrane region" description="Helical" evidence="1">
    <location>
        <begin position="179"/>
        <end position="202"/>
    </location>
</feature>
<sequence length="310" mass="34500">MSNFAFSIFQRGSAPGSSSRMMIFAETVIQVLALGVIGYAWFLCTFHVGIGWLILRHQSYLYGGAYVALVNTLVPCVARLYIHLALARSAHSIAQYPSPDKDTLTEPYVCVTADGDLDIGNCVTFYNLKAFLYLLYIVPLAFTVAIWPFADTLMDHISSALYASYYSAWANEVWWDRTASWILCAGPLGRWVIGTILGYVVLAQQRARAPNDVRVPGDLIEEPHLRIALIAGRANSPANAVMCCAGSGPYYNETDSPRCDNIRDETDNNIIIVTSVLPNERIYDLGPSVNWRAFWQRPVFDTSVPSFNNF</sequence>
<accession>A0A8H5B4N9</accession>
<keyword evidence="1" id="KW-1133">Transmembrane helix</keyword>
<keyword evidence="1" id="KW-0472">Membrane</keyword>
<reference evidence="2 3" key="1">
    <citation type="journal article" date="2020" name="ISME J.">
        <title>Uncovering the hidden diversity of litter-decomposition mechanisms in mushroom-forming fungi.</title>
        <authorList>
            <person name="Floudas D."/>
            <person name="Bentzer J."/>
            <person name="Ahren D."/>
            <person name="Johansson T."/>
            <person name="Persson P."/>
            <person name="Tunlid A."/>
        </authorList>
    </citation>
    <scope>NUCLEOTIDE SEQUENCE [LARGE SCALE GENOMIC DNA]</scope>
    <source>
        <strain evidence="2 3">CBS 101986</strain>
    </source>
</reference>
<comment type="caution">
    <text evidence="2">The sequence shown here is derived from an EMBL/GenBank/DDBJ whole genome shotgun (WGS) entry which is preliminary data.</text>
</comment>
<keyword evidence="1" id="KW-0812">Transmembrane</keyword>
<proteinExistence type="predicted"/>
<keyword evidence="3" id="KW-1185">Reference proteome</keyword>
<feature type="transmembrane region" description="Helical" evidence="1">
    <location>
        <begin position="60"/>
        <end position="82"/>
    </location>
</feature>
<protein>
    <submittedName>
        <fullName evidence="2">Uncharacterized protein</fullName>
    </submittedName>
</protein>
<gene>
    <name evidence="2" type="ORF">D9619_006340</name>
</gene>
<dbReference type="EMBL" id="JAACJJ010000042">
    <property type="protein sequence ID" value="KAF5316457.1"/>
    <property type="molecule type" value="Genomic_DNA"/>
</dbReference>
<name>A0A8H5B4N9_9AGAR</name>
<evidence type="ECO:0000313" key="2">
    <source>
        <dbReference type="EMBL" id="KAF5316457.1"/>
    </source>
</evidence>
<evidence type="ECO:0000256" key="1">
    <source>
        <dbReference type="SAM" id="Phobius"/>
    </source>
</evidence>